<keyword evidence="8" id="KW-0843">Virulence</keyword>
<keyword evidence="7" id="KW-0378">Hydrolase</keyword>
<feature type="chain" id="PRO_5040951103" description="cutinase" evidence="12">
    <location>
        <begin position="22"/>
        <end position="299"/>
    </location>
</feature>
<comment type="caution">
    <text evidence="13">The sequence shown here is derived from an EMBL/GenBank/DDBJ whole genome shotgun (WGS) entry which is preliminary data.</text>
</comment>
<dbReference type="Proteomes" id="UP001144673">
    <property type="component" value="Chromosome 2"/>
</dbReference>
<evidence type="ECO:0000256" key="11">
    <source>
        <dbReference type="PIRSR" id="PIRSR611150-2"/>
    </source>
</evidence>
<dbReference type="AlphaFoldDB" id="A0A9W8Q366"/>
<gene>
    <name evidence="13" type="ORF">LMH87_004386</name>
</gene>
<feature type="disulfide bond" evidence="11">
    <location>
        <begin position="187"/>
        <end position="196"/>
    </location>
</feature>
<evidence type="ECO:0000256" key="3">
    <source>
        <dbReference type="ARBA" id="ARBA00013095"/>
    </source>
</evidence>
<keyword evidence="9 11" id="KW-1015">Disulfide bond</keyword>
<dbReference type="PANTHER" id="PTHR48250:SF3">
    <property type="entry name" value="CUTINASE 1-RELATED"/>
    <property type="match status" value="1"/>
</dbReference>
<dbReference type="Pfam" id="PF01083">
    <property type="entry name" value="Cutinase"/>
    <property type="match status" value="1"/>
</dbReference>
<dbReference type="PANTHER" id="PTHR48250">
    <property type="entry name" value="CUTINASE 2-RELATED"/>
    <property type="match status" value="1"/>
</dbReference>
<evidence type="ECO:0000313" key="13">
    <source>
        <dbReference type="EMBL" id="KAJ4145538.1"/>
    </source>
</evidence>
<evidence type="ECO:0000256" key="1">
    <source>
        <dbReference type="ARBA" id="ARBA00004613"/>
    </source>
</evidence>
<evidence type="ECO:0000256" key="4">
    <source>
        <dbReference type="ARBA" id="ARBA00022487"/>
    </source>
</evidence>
<protein>
    <recommendedName>
        <fullName evidence="3">cutinase</fullName>
        <ecNumber evidence="3">3.1.1.74</ecNumber>
    </recommendedName>
</protein>
<sequence>MHNFLALTSVLALSIAAQVSSSPLACRPSDDVANDWDKSSCAELAVIFARGTFDSGNIGPWVGPAFRKALYSEVGDKLAFQGVSPQDYPANLEGIMEEGGSESCAVSLGKAVERYSARCPDAKIIISGWSQGALCAHKSFNASKALVNEQARKQVIALTTFGDPVPVWSDSIKLPTLPRNVQLLTYCATSNPDPFCTDKPLQDWPHDPTAFGEKLEAVWHDYDFGAAGLSDMQKKAANDLIMALPSLIESKIGQLGKDIAAGHIRRWMLTPQHFMYGSGPHPMTEQAARDVARLFQQSK</sequence>
<evidence type="ECO:0000256" key="8">
    <source>
        <dbReference type="ARBA" id="ARBA00023026"/>
    </source>
</evidence>
<evidence type="ECO:0000256" key="7">
    <source>
        <dbReference type="ARBA" id="ARBA00022801"/>
    </source>
</evidence>
<accession>A0A9W8Q366</accession>
<evidence type="ECO:0000256" key="12">
    <source>
        <dbReference type="SAM" id="SignalP"/>
    </source>
</evidence>
<comment type="similarity">
    <text evidence="2">Belongs to the cutinase family.</text>
</comment>
<name>A0A9W8Q366_AKAMU</name>
<evidence type="ECO:0000256" key="10">
    <source>
        <dbReference type="ARBA" id="ARBA00034045"/>
    </source>
</evidence>
<dbReference type="InterPro" id="IPR011150">
    <property type="entry name" value="Cutinase_monf"/>
</dbReference>
<comment type="subcellular location">
    <subcellularLocation>
        <location evidence="1">Secreted</location>
    </subcellularLocation>
</comment>
<dbReference type="Gene3D" id="3.40.50.1820">
    <property type="entry name" value="alpha/beta hydrolase"/>
    <property type="match status" value="1"/>
</dbReference>
<feature type="disulfide bond" evidence="11">
    <location>
        <begin position="41"/>
        <end position="119"/>
    </location>
</feature>
<dbReference type="RefSeq" id="XP_056049208.1">
    <property type="nucleotide sequence ID" value="XM_056195595.1"/>
</dbReference>
<keyword evidence="6 12" id="KW-0732">Signal</keyword>
<keyword evidence="4" id="KW-0719">Serine esterase</keyword>
<dbReference type="GeneID" id="80891545"/>
<dbReference type="InterPro" id="IPR000675">
    <property type="entry name" value="Cutinase/axe"/>
</dbReference>
<keyword evidence="5" id="KW-0964">Secreted</keyword>
<dbReference type="SMART" id="SM01110">
    <property type="entry name" value="Cutinase"/>
    <property type="match status" value="1"/>
</dbReference>
<dbReference type="SUPFAM" id="SSF53474">
    <property type="entry name" value="alpha/beta-Hydrolases"/>
    <property type="match status" value="1"/>
</dbReference>
<dbReference type="EMBL" id="JAJHUN010000011">
    <property type="protein sequence ID" value="KAJ4145538.1"/>
    <property type="molecule type" value="Genomic_DNA"/>
</dbReference>
<feature type="signal peptide" evidence="12">
    <location>
        <begin position="1"/>
        <end position="21"/>
    </location>
</feature>
<keyword evidence="14" id="KW-1185">Reference proteome</keyword>
<dbReference type="GO" id="GO:0016052">
    <property type="term" value="P:carbohydrate catabolic process"/>
    <property type="evidence" value="ECO:0007669"/>
    <property type="project" value="TreeGrafter"/>
</dbReference>
<evidence type="ECO:0000256" key="5">
    <source>
        <dbReference type="ARBA" id="ARBA00022525"/>
    </source>
</evidence>
<organism evidence="13 14">
    <name type="scientific">Akanthomyces muscarius</name>
    <name type="common">Entomopathogenic fungus</name>
    <name type="synonym">Lecanicillium muscarium</name>
    <dbReference type="NCBI Taxonomy" id="2231603"/>
    <lineage>
        <taxon>Eukaryota</taxon>
        <taxon>Fungi</taxon>
        <taxon>Dikarya</taxon>
        <taxon>Ascomycota</taxon>
        <taxon>Pezizomycotina</taxon>
        <taxon>Sordariomycetes</taxon>
        <taxon>Hypocreomycetidae</taxon>
        <taxon>Hypocreales</taxon>
        <taxon>Cordycipitaceae</taxon>
        <taxon>Akanthomyces</taxon>
    </lineage>
</organism>
<comment type="catalytic activity">
    <reaction evidence="10">
        <text>cutin + H2O = cutin monomers.</text>
        <dbReference type="EC" id="3.1.1.74"/>
    </reaction>
</comment>
<evidence type="ECO:0000256" key="6">
    <source>
        <dbReference type="ARBA" id="ARBA00022729"/>
    </source>
</evidence>
<dbReference type="GO" id="GO:0005576">
    <property type="term" value="C:extracellular region"/>
    <property type="evidence" value="ECO:0007669"/>
    <property type="project" value="UniProtKB-SubCell"/>
</dbReference>
<dbReference type="EC" id="3.1.1.74" evidence="3"/>
<dbReference type="KEGG" id="amus:LMH87_004386"/>
<dbReference type="InterPro" id="IPR029058">
    <property type="entry name" value="AB_hydrolase_fold"/>
</dbReference>
<proteinExistence type="inferred from homology"/>
<dbReference type="GO" id="GO:0050525">
    <property type="term" value="F:cutinase activity"/>
    <property type="evidence" value="ECO:0007669"/>
    <property type="project" value="UniProtKB-EC"/>
</dbReference>
<evidence type="ECO:0000256" key="2">
    <source>
        <dbReference type="ARBA" id="ARBA00007534"/>
    </source>
</evidence>
<evidence type="ECO:0000313" key="14">
    <source>
        <dbReference type="Proteomes" id="UP001144673"/>
    </source>
</evidence>
<reference evidence="13" key="1">
    <citation type="journal article" date="2023" name="Access Microbiol">
        <title>De-novo genome assembly for Akanthomyces muscarius, a biocontrol agent of insect agricultural pests.</title>
        <authorList>
            <person name="Erdos Z."/>
            <person name="Studholme D.J."/>
            <person name="Raymond B."/>
            <person name="Sharma M."/>
        </authorList>
    </citation>
    <scope>NUCLEOTIDE SEQUENCE</scope>
    <source>
        <strain evidence="13">Ve6</strain>
    </source>
</reference>
<evidence type="ECO:0000256" key="9">
    <source>
        <dbReference type="ARBA" id="ARBA00023157"/>
    </source>
</evidence>